<evidence type="ECO:0000256" key="3">
    <source>
        <dbReference type="ARBA" id="ARBA00011217"/>
    </source>
</evidence>
<dbReference type="RefSeq" id="XP_040699595.1">
    <property type="nucleotide sequence ID" value="XM_040845273.1"/>
</dbReference>
<organism evidence="12 13">
    <name type="scientific">Aspergillus sydowii CBS 593.65</name>
    <dbReference type="NCBI Taxonomy" id="1036612"/>
    <lineage>
        <taxon>Eukaryota</taxon>
        <taxon>Fungi</taxon>
        <taxon>Dikarya</taxon>
        <taxon>Ascomycota</taxon>
        <taxon>Pezizomycotina</taxon>
        <taxon>Eurotiomycetes</taxon>
        <taxon>Eurotiomycetidae</taxon>
        <taxon>Eurotiales</taxon>
        <taxon>Aspergillaceae</taxon>
        <taxon>Aspergillus</taxon>
        <taxon>Aspergillus subgen. Nidulantes</taxon>
    </lineage>
</organism>
<evidence type="ECO:0000256" key="10">
    <source>
        <dbReference type="SAM" id="MobiDB-lite"/>
    </source>
</evidence>
<dbReference type="InterPro" id="IPR012923">
    <property type="entry name" value="Csm3"/>
</dbReference>
<dbReference type="GO" id="GO:0031297">
    <property type="term" value="P:replication fork processing"/>
    <property type="evidence" value="ECO:0007669"/>
    <property type="project" value="UniProtKB-UniRule"/>
</dbReference>
<feature type="region of interest" description="Disordered" evidence="10">
    <location>
        <begin position="235"/>
        <end position="268"/>
    </location>
</feature>
<comment type="subcellular location">
    <subcellularLocation>
        <location evidence="1 9">Nucleus</location>
    </subcellularLocation>
</comment>
<dbReference type="Pfam" id="PF07962">
    <property type="entry name" value="Swi3"/>
    <property type="match status" value="1"/>
</dbReference>
<dbReference type="OrthoDB" id="437078at2759"/>
<evidence type="ECO:0000256" key="5">
    <source>
        <dbReference type="ARBA" id="ARBA00022880"/>
    </source>
</evidence>
<accession>A0A1L9T8N3</accession>
<dbReference type="VEuPathDB" id="FungiDB:ASPSYDRAFT_34698"/>
<keyword evidence="7 9" id="KW-0131">Cell cycle</keyword>
<evidence type="ECO:0000313" key="12">
    <source>
        <dbReference type="EMBL" id="OJJ55789.1"/>
    </source>
</evidence>
<dbReference type="STRING" id="1036612.A0A1L9T8N3"/>
<dbReference type="AlphaFoldDB" id="A0A1L9T8N3"/>
<dbReference type="GO" id="GO:0043111">
    <property type="term" value="P:replication fork arrest"/>
    <property type="evidence" value="ECO:0007669"/>
    <property type="project" value="TreeGrafter"/>
</dbReference>
<evidence type="ECO:0000259" key="11">
    <source>
        <dbReference type="Pfam" id="PF07962"/>
    </source>
</evidence>
<dbReference type="GO" id="GO:0003677">
    <property type="term" value="F:DNA binding"/>
    <property type="evidence" value="ECO:0007669"/>
    <property type="project" value="TreeGrafter"/>
</dbReference>
<keyword evidence="5" id="KW-0236">DNA replication inhibitor</keyword>
<evidence type="ECO:0000256" key="9">
    <source>
        <dbReference type="RuleBase" id="RU366049"/>
    </source>
</evidence>
<feature type="compositionally biased region" description="Basic and acidic residues" evidence="10">
    <location>
        <begin position="299"/>
        <end position="321"/>
    </location>
</feature>
<reference evidence="13" key="1">
    <citation type="journal article" date="2017" name="Genome Biol.">
        <title>Comparative genomics reveals high biological diversity and specific adaptations in the industrially and medically important fungal genus Aspergillus.</title>
        <authorList>
            <person name="de Vries R.P."/>
            <person name="Riley R."/>
            <person name="Wiebenga A."/>
            <person name="Aguilar-Osorio G."/>
            <person name="Amillis S."/>
            <person name="Uchima C.A."/>
            <person name="Anderluh G."/>
            <person name="Asadollahi M."/>
            <person name="Askin M."/>
            <person name="Barry K."/>
            <person name="Battaglia E."/>
            <person name="Bayram O."/>
            <person name="Benocci T."/>
            <person name="Braus-Stromeyer S.A."/>
            <person name="Caldana C."/>
            <person name="Canovas D."/>
            <person name="Cerqueira G.C."/>
            <person name="Chen F."/>
            <person name="Chen W."/>
            <person name="Choi C."/>
            <person name="Clum A."/>
            <person name="Dos Santos R.A."/>
            <person name="Damasio A.R."/>
            <person name="Diallinas G."/>
            <person name="Emri T."/>
            <person name="Fekete E."/>
            <person name="Flipphi M."/>
            <person name="Freyberg S."/>
            <person name="Gallo A."/>
            <person name="Gournas C."/>
            <person name="Habgood R."/>
            <person name="Hainaut M."/>
            <person name="Harispe M.L."/>
            <person name="Henrissat B."/>
            <person name="Hilden K.S."/>
            <person name="Hope R."/>
            <person name="Hossain A."/>
            <person name="Karabika E."/>
            <person name="Karaffa L."/>
            <person name="Karanyi Z."/>
            <person name="Krasevec N."/>
            <person name="Kuo A."/>
            <person name="Kusch H."/>
            <person name="LaButti K."/>
            <person name="Lagendijk E.L."/>
            <person name="Lapidus A."/>
            <person name="Levasseur A."/>
            <person name="Lindquist E."/>
            <person name="Lipzen A."/>
            <person name="Logrieco A.F."/>
            <person name="MacCabe A."/>
            <person name="Maekelae M.R."/>
            <person name="Malavazi I."/>
            <person name="Melin P."/>
            <person name="Meyer V."/>
            <person name="Mielnichuk N."/>
            <person name="Miskei M."/>
            <person name="Molnar A.P."/>
            <person name="Mule G."/>
            <person name="Ngan C.Y."/>
            <person name="Orejas M."/>
            <person name="Orosz E."/>
            <person name="Ouedraogo J.P."/>
            <person name="Overkamp K.M."/>
            <person name="Park H.-S."/>
            <person name="Perrone G."/>
            <person name="Piumi F."/>
            <person name="Punt P.J."/>
            <person name="Ram A.F."/>
            <person name="Ramon A."/>
            <person name="Rauscher S."/>
            <person name="Record E."/>
            <person name="Riano-Pachon D.M."/>
            <person name="Robert V."/>
            <person name="Roehrig J."/>
            <person name="Ruller R."/>
            <person name="Salamov A."/>
            <person name="Salih N.S."/>
            <person name="Samson R.A."/>
            <person name="Sandor E."/>
            <person name="Sanguinetti M."/>
            <person name="Schuetze T."/>
            <person name="Sepcic K."/>
            <person name="Shelest E."/>
            <person name="Sherlock G."/>
            <person name="Sophianopoulou V."/>
            <person name="Squina F.M."/>
            <person name="Sun H."/>
            <person name="Susca A."/>
            <person name="Todd R.B."/>
            <person name="Tsang A."/>
            <person name="Unkles S.E."/>
            <person name="van de Wiele N."/>
            <person name="van Rossen-Uffink D."/>
            <person name="Oliveira J.V."/>
            <person name="Vesth T.C."/>
            <person name="Visser J."/>
            <person name="Yu J.-H."/>
            <person name="Zhou M."/>
            <person name="Andersen M.R."/>
            <person name="Archer D.B."/>
            <person name="Baker S.E."/>
            <person name="Benoit I."/>
            <person name="Brakhage A.A."/>
            <person name="Braus G.H."/>
            <person name="Fischer R."/>
            <person name="Frisvad J.C."/>
            <person name="Goldman G.H."/>
            <person name="Houbraken J."/>
            <person name="Oakley B."/>
            <person name="Pocsi I."/>
            <person name="Scazzocchio C."/>
            <person name="Seiboth B."/>
            <person name="vanKuyk P.A."/>
            <person name="Wortman J."/>
            <person name="Dyer P.S."/>
            <person name="Grigoriev I.V."/>
        </authorList>
    </citation>
    <scope>NUCLEOTIDE SEQUENCE [LARGE SCALE GENOMIC DNA]</scope>
    <source>
        <strain evidence="13">CBS 593.65</strain>
    </source>
</reference>
<dbReference type="EMBL" id="KV878592">
    <property type="protein sequence ID" value="OJJ55789.1"/>
    <property type="molecule type" value="Genomic_DNA"/>
</dbReference>
<protein>
    <recommendedName>
        <fullName evidence="9">Chromosome segregation in meiosis protein</fullName>
    </recommendedName>
</protein>
<sequence length="342" mass="38046">MPRAPDRETRVEVNDSIPTHSSVLDTLMADESNLATKDAAQSTDHVDDLFDYDVGLDEILQGINTNPSSVNVPKQSAPPGNSGVLLGLDEEVKVAKKRQPVAKLDENRSPYTDAGLSPRLLAQAGIPKLRRSARQNLKLKGKGYEFSDLARLLNFYQLWLDDLFPRAKFADGLAIIERLGHSKRLQTMRRAWIDEEKPWSANDAASDPMQTTPHDDSISNNLNSRADIDQLIQNDISQPPGRSDDIDEHLFMPDNIDHPQSAGDNGVPLDDDLDELDALLREHTNGTYVGNTASIETADNGHVRPHDYSFDEMDTLLREHEDEPDVGNQPKCEKKEKQLAGN</sequence>
<dbReference type="GO" id="GO:0031298">
    <property type="term" value="C:replication fork protection complex"/>
    <property type="evidence" value="ECO:0007669"/>
    <property type="project" value="TreeGrafter"/>
</dbReference>
<dbReference type="GeneID" id="63761346"/>
<dbReference type="GO" id="GO:0006974">
    <property type="term" value="P:DNA damage response"/>
    <property type="evidence" value="ECO:0007669"/>
    <property type="project" value="UniProtKB-KW"/>
</dbReference>
<feature type="region of interest" description="Disordered" evidence="10">
    <location>
        <begin position="199"/>
        <end position="222"/>
    </location>
</feature>
<dbReference type="Proteomes" id="UP000184356">
    <property type="component" value="Unassembled WGS sequence"/>
</dbReference>
<evidence type="ECO:0000256" key="4">
    <source>
        <dbReference type="ARBA" id="ARBA00022763"/>
    </source>
</evidence>
<dbReference type="PANTHER" id="PTHR13220:SF11">
    <property type="entry name" value="TIMELESS-INTERACTING PROTEIN"/>
    <property type="match status" value="1"/>
</dbReference>
<dbReference type="InterPro" id="IPR040038">
    <property type="entry name" value="TIPIN/Csm3/Swi3"/>
</dbReference>
<evidence type="ECO:0000256" key="2">
    <source>
        <dbReference type="ARBA" id="ARBA00006075"/>
    </source>
</evidence>
<gene>
    <name evidence="12" type="ORF">ASPSYDRAFT_34698</name>
</gene>
<evidence type="ECO:0000256" key="7">
    <source>
        <dbReference type="ARBA" id="ARBA00023306"/>
    </source>
</evidence>
<keyword evidence="13" id="KW-1185">Reference proteome</keyword>
<feature type="compositionally biased region" description="Polar residues" evidence="10">
    <location>
        <begin position="208"/>
        <end position="222"/>
    </location>
</feature>
<dbReference type="PANTHER" id="PTHR13220">
    <property type="entry name" value="TIMELESS INTERACTING-RELATED"/>
    <property type="match status" value="1"/>
</dbReference>
<evidence type="ECO:0000256" key="8">
    <source>
        <dbReference type="ARBA" id="ARBA00025496"/>
    </source>
</evidence>
<proteinExistence type="inferred from homology"/>
<comment type="function">
    <text evidence="8">Forms a fork protection complex (FPC) with TOF1 and which is required for chromosome segregation during meiosis and DNA damage repair. FPC coordinates leading and lagging strand synthesis and moves with the replication fork. FPC stabilizes replication forks in a configuration that is recognized by replication checkpoint sensors.</text>
</comment>
<comment type="function">
    <text evidence="9">Plays an important role in the control of DNA replication and the maintenance of replication fork stability.</text>
</comment>
<feature type="compositionally biased region" description="Basic and acidic residues" evidence="10">
    <location>
        <begin position="331"/>
        <end position="342"/>
    </location>
</feature>
<name>A0A1L9T8N3_9EURO</name>
<keyword evidence="4 9" id="KW-0227">DNA damage</keyword>
<feature type="domain" description="Chromosome segregation in meiosis protein 3" evidence="11">
    <location>
        <begin position="119"/>
        <end position="197"/>
    </location>
</feature>
<evidence type="ECO:0000256" key="1">
    <source>
        <dbReference type="ARBA" id="ARBA00004123"/>
    </source>
</evidence>
<feature type="region of interest" description="Disordered" evidence="10">
    <location>
        <begin position="297"/>
        <end position="342"/>
    </location>
</feature>
<evidence type="ECO:0000256" key="6">
    <source>
        <dbReference type="ARBA" id="ARBA00023242"/>
    </source>
</evidence>
<evidence type="ECO:0000313" key="13">
    <source>
        <dbReference type="Proteomes" id="UP000184356"/>
    </source>
</evidence>
<feature type="compositionally biased region" description="Basic and acidic residues" evidence="10">
    <location>
        <begin position="242"/>
        <end position="257"/>
    </location>
</feature>
<dbReference type="GO" id="GO:0000076">
    <property type="term" value="P:DNA replication checkpoint signaling"/>
    <property type="evidence" value="ECO:0007669"/>
    <property type="project" value="UniProtKB-UniRule"/>
</dbReference>
<keyword evidence="6 9" id="KW-0539">Nucleus</keyword>
<comment type="similarity">
    <text evidence="2 9">Belongs to the CSM3 family.</text>
</comment>
<comment type="subunit">
    <text evidence="3">Component of the fork protection complex (FPC) consisting of TOF1 and CSM3.</text>
</comment>